<dbReference type="STRING" id="398512.Bccel_1592"/>
<dbReference type="Proteomes" id="UP000036923">
    <property type="component" value="Unassembled WGS sequence"/>
</dbReference>
<proteinExistence type="predicted"/>
<sequence length="96" mass="10260">MSVARTTEILENINKGWTSVLITATAAETKTVKTSAGKVAKILVNGNYNVTLNDDTTAKWAAINNTSVDFSNCPIKCDTSIKLTFSGAGSAWIVYK</sequence>
<dbReference type="AlphaFoldDB" id="A0A0L6JKP7"/>
<dbReference type="EMBL" id="LGTC01000001">
    <property type="protein sequence ID" value="KNY26330.1"/>
    <property type="molecule type" value="Genomic_DNA"/>
</dbReference>
<gene>
    <name evidence="1" type="ORF">Bccel_1592</name>
</gene>
<name>A0A0L6JKP7_9FIRM</name>
<dbReference type="RefSeq" id="WP_036945459.1">
    <property type="nucleotide sequence ID" value="NZ_JQKC01000052.1"/>
</dbReference>
<protein>
    <submittedName>
        <fullName evidence="1">Uncharacterized protein</fullName>
    </submittedName>
</protein>
<evidence type="ECO:0000313" key="2">
    <source>
        <dbReference type="Proteomes" id="UP000036923"/>
    </source>
</evidence>
<keyword evidence="2" id="KW-1185">Reference proteome</keyword>
<accession>A0A0L6JKP7</accession>
<organism evidence="1 2">
    <name type="scientific">Pseudobacteroides cellulosolvens ATCC 35603 = DSM 2933</name>
    <dbReference type="NCBI Taxonomy" id="398512"/>
    <lineage>
        <taxon>Bacteria</taxon>
        <taxon>Bacillati</taxon>
        <taxon>Bacillota</taxon>
        <taxon>Clostridia</taxon>
        <taxon>Eubacteriales</taxon>
        <taxon>Oscillospiraceae</taxon>
        <taxon>Pseudobacteroides</taxon>
    </lineage>
</organism>
<reference evidence="2" key="1">
    <citation type="submission" date="2015-07" db="EMBL/GenBank/DDBJ databases">
        <title>Near-Complete Genome Sequence of the Cellulolytic Bacterium Bacteroides (Pseudobacteroides) cellulosolvens ATCC 35603.</title>
        <authorList>
            <person name="Dassa B."/>
            <person name="Utturkar S.M."/>
            <person name="Klingeman D.M."/>
            <person name="Hurt R.A."/>
            <person name="Keller M."/>
            <person name="Xu J."/>
            <person name="Reddy Y.H.K."/>
            <person name="Borovok I."/>
            <person name="Grinberg I.R."/>
            <person name="Lamed R."/>
            <person name="Zhivin O."/>
            <person name="Bayer E.A."/>
            <person name="Brown S.D."/>
        </authorList>
    </citation>
    <scope>NUCLEOTIDE SEQUENCE [LARGE SCALE GENOMIC DNA]</scope>
    <source>
        <strain evidence="2">DSM 2933</strain>
    </source>
</reference>
<comment type="caution">
    <text evidence="1">The sequence shown here is derived from an EMBL/GenBank/DDBJ whole genome shotgun (WGS) entry which is preliminary data.</text>
</comment>
<evidence type="ECO:0000313" key="1">
    <source>
        <dbReference type="EMBL" id="KNY26330.1"/>
    </source>
</evidence>